<dbReference type="AlphaFoldDB" id="A0A8K1GYC3"/>
<protein>
    <submittedName>
        <fullName evidence="1">Uncharacterized protein</fullName>
    </submittedName>
</protein>
<keyword evidence="2" id="KW-1185">Reference proteome</keyword>
<proteinExistence type="predicted"/>
<accession>A0A8K1GYC3</accession>
<comment type="caution">
    <text evidence="1">The sequence shown here is derived from an EMBL/GenBank/DDBJ whole genome shotgun (WGS) entry which is preliminary data.</text>
</comment>
<evidence type="ECO:0000313" key="1">
    <source>
        <dbReference type="EMBL" id="TRZ26378.1"/>
    </source>
</evidence>
<dbReference type="EMBL" id="SWJQ01000014">
    <property type="protein sequence ID" value="TRZ26378.1"/>
    <property type="molecule type" value="Genomic_DNA"/>
</dbReference>
<evidence type="ECO:0000313" key="2">
    <source>
        <dbReference type="Proteomes" id="UP000796761"/>
    </source>
</evidence>
<organism evidence="1 2">
    <name type="scientific">Zosterops borbonicus</name>
    <dbReference type="NCBI Taxonomy" id="364589"/>
    <lineage>
        <taxon>Eukaryota</taxon>
        <taxon>Metazoa</taxon>
        <taxon>Chordata</taxon>
        <taxon>Craniata</taxon>
        <taxon>Vertebrata</taxon>
        <taxon>Euteleostomi</taxon>
        <taxon>Archelosauria</taxon>
        <taxon>Archosauria</taxon>
        <taxon>Dinosauria</taxon>
        <taxon>Saurischia</taxon>
        <taxon>Theropoda</taxon>
        <taxon>Coelurosauria</taxon>
        <taxon>Aves</taxon>
        <taxon>Neognathae</taxon>
        <taxon>Neoaves</taxon>
        <taxon>Telluraves</taxon>
        <taxon>Australaves</taxon>
        <taxon>Passeriformes</taxon>
        <taxon>Sylvioidea</taxon>
        <taxon>Zosteropidae</taxon>
        <taxon>Zosterops</taxon>
    </lineage>
</organism>
<reference evidence="1" key="1">
    <citation type="submission" date="2019-04" db="EMBL/GenBank/DDBJ databases">
        <title>Genome assembly of Zosterops borbonicus 15179.</title>
        <authorList>
            <person name="Leroy T."/>
            <person name="Anselmetti Y."/>
            <person name="Tilak M.-K."/>
            <person name="Nabholz B."/>
        </authorList>
    </citation>
    <scope>NUCLEOTIDE SEQUENCE</scope>
    <source>
        <strain evidence="1">HGM_15179</strain>
        <tissue evidence="1">Muscle</tissue>
    </source>
</reference>
<name>A0A8K1GYC3_9PASS</name>
<gene>
    <name evidence="1" type="ORF">HGM15179_000732</name>
</gene>
<dbReference type="Proteomes" id="UP000796761">
    <property type="component" value="Unassembled WGS sequence"/>
</dbReference>
<sequence length="85" mass="9518">MNFWKRLSNGDGVTIPGDVQEIIVHGTILRECQMIMGLLDSNLSSQVINARTVSQDKGPSDSNPPAFFFYWNSAHMTVDNTKWTS</sequence>